<accession>A0A5E4ML11</accession>
<proteinExistence type="predicted"/>
<dbReference type="EMBL" id="CABPRJ010000504">
    <property type="protein sequence ID" value="VVC30066.1"/>
    <property type="molecule type" value="Genomic_DNA"/>
</dbReference>
<dbReference type="AlphaFoldDB" id="A0A5E4ML11"/>
<protein>
    <submittedName>
        <fullName evidence="1">Uncharacterized protein</fullName>
    </submittedName>
</protein>
<organism evidence="1 2">
    <name type="scientific">Cinara cedri</name>
    <dbReference type="NCBI Taxonomy" id="506608"/>
    <lineage>
        <taxon>Eukaryota</taxon>
        <taxon>Metazoa</taxon>
        <taxon>Ecdysozoa</taxon>
        <taxon>Arthropoda</taxon>
        <taxon>Hexapoda</taxon>
        <taxon>Insecta</taxon>
        <taxon>Pterygota</taxon>
        <taxon>Neoptera</taxon>
        <taxon>Paraneoptera</taxon>
        <taxon>Hemiptera</taxon>
        <taxon>Sternorrhyncha</taxon>
        <taxon>Aphidomorpha</taxon>
        <taxon>Aphidoidea</taxon>
        <taxon>Aphididae</taxon>
        <taxon>Lachninae</taxon>
        <taxon>Cinara</taxon>
    </lineage>
</organism>
<dbReference type="Proteomes" id="UP000325440">
    <property type="component" value="Unassembled WGS sequence"/>
</dbReference>
<reference evidence="1 2" key="1">
    <citation type="submission" date="2019-08" db="EMBL/GenBank/DDBJ databases">
        <authorList>
            <person name="Alioto T."/>
            <person name="Alioto T."/>
            <person name="Gomez Garrido J."/>
        </authorList>
    </citation>
    <scope>NUCLEOTIDE SEQUENCE [LARGE SCALE GENOMIC DNA]</scope>
</reference>
<name>A0A5E4ML11_9HEMI</name>
<gene>
    <name evidence="1" type="ORF">CINCED_3A001934</name>
</gene>
<evidence type="ECO:0000313" key="2">
    <source>
        <dbReference type="Proteomes" id="UP000325440"/>
    </source>
</evidence>
<sequence>MDGYLKNTMTDLKNELTAIKLLELCSAHGVKPCNCIVDNLTRRHVKIALQNYLSLNKPVPVRFFKEKYRSLFLSEIRDHRDLLHRLKKPQQKAVKKESSRKSQSQSILPVTLPTTAEYYTERYGDLNGIICKVNSIFKCITKVIENSMYSIHSLSVMDPFKFVYEEIIKDFNKFKIEIEHVQRSMNNTVDQMVQNHQAIAKTCENIAQETRK</sequence>
<evidence type="ECO:0000313" key="1">
    <source>
        <dbReference type="EMBL" id="VVC30066.1"/>
    </source>
</evidence>
<keyword evidence="2" id="KW-1185">Reference proteome</keyword>